<evidence type="ECO:0000313" key="3">
    <source>
        <dbReference type="EMBL" id="GCE23947.1"/>
    </source>
</evidence>
<organism evidence="3 4">
    <name type="scientific">Dictyobacter kobayashii</name>
    <dbReference type="NCBI Taxonomy" id="2014872"/>
    <lineage>
        <taxon>Bacteria</taxon>
        <taxon>Bacillati</taxon>
        <taxon>Chloroflexota</taxon>
        <taxon>Ktedonobacteria</taxon>
        <taxon>Ktedonobacterales</taxon>
        <taxon>Dictyobacteraceae</taxon>
        <taxon>Dictyobacter</taxon>
    </lineage>
</organism>
<dbReference type="EMBL" id="BIFS01000002">
    <property type="protein sequence ID" value="GCE23947.1"/>
    <property type="molecule type" value="Genomic_DNA"/>
</dbReference>
<dbReference type="Proteomes" id="UP000287188">
    <property type="component" value="Unassembled WGS sequence"/>
</dbReference>
<dbReference type="InterPro" id="IPR027417">
    <property type="entry name" value="P-loop_NTPase"/>
</dbReference>
<dbReference type="PANTHER" id="PTHR34301">
    <property type="entry name" value="DNA-BINDING PROTEIN-RELATED"/>
    <property type="match status" value="1"/>
</dbReference>
<gene>
    <name evidence="3" type="ORF">KDK_77470</name>
</gene>
<accession>A0A402AXY0</accession>
<dbReference type="SUPFAM" id="SSF52540">
    <property type="entry name" value="P-loop containing nucleoside triphosphate hydrolases"/>
    <property type="match status" value="1"/>
</dbReference>
<dbReference type="Gene3D" id="3.40.50.300">
    <property type="entry name" value="P-loop containing nucleotide triphosphate hydrolases"/>
    <property type="match status" value="1"/>
</dbReference>
<dbReference type="PANTHER" id="PTHR34301:SF8">
    <property type="entry name" value="ATPASE DOMAIN-CONTAINING PROTEIN"/>
    <property type="match status" value="1"/>
</dbReference>
<dbReference type="Pfam" id="PF20702">
    <property type="entry name" value="nSTAND2"/>
    <property type="match status" value="1"/>
</dbReference>
<sequence>MISVNIELNNPYYDYDAVRDLSMFFGRQNELRMLYSAIEKRQCFSVVGSRHIGKSSLLKYLSHPELRQRYGQEMSDRIFILTDWREYLQKTREDFFRSVCDQIIHQSSPLLMLQSPPANLSGEDRFKRLLEDIRNAGFRPVLLMDAFDKVTKNPHFDPDFFSFLRALAGIYDLISYITASIKPLYDVCHSDAVASSPFFNIFQTCILSSLTIEETRQLITVPVQRIDQQFTPDEVEWIIAQAGRHPFFVQVTCRFLFEEKLRQRAGVVDFALVQEHIYQELGPHFDKAWNDLNEDQQRNLRLEVAQQGLPRRKLAEFSESVLFRKRIREIVQIDAPEITFKDVKEALDNIEDNDFLESCPLGATHYVSLHAVANPGLKKAMHVRDFLKAGFERMRASGVRTDSAPEWRLYNILWFHYFKYHLPNSKTLARLGISSLRQFYREQEKAIQALLNELQELENASMKEA</sequence>
<dbReference type="InterPro" id="IPR049051">
    <property type="entry name" value="nSTAND2"/>
</dbReference>
<name>A0A402AXY0_9CHLR</name>
<keyword evidence="4" id="KW-1185">Reference proteome</keyword>
<comment type="caution">
    <text evidence="3">The sequence shown here is derived from an EMBL/GenBank/DDBJ whole genome shotgun (WGS) entry which is preliminary data.</text>
</comment>
<dbReference type="AlphaFoldDB" id="A0A402AXY0"/>
<dbReference type="RefSeq" id="WP_126557260.1">
    <property type="nucleotide sequence ID" value="NZ_BIFS01000002.1"/>
</dbReference>
<protein>
    <recommendedName>
        <fullName evidence="2">Novel STAND NTPase 2 domain-containing protein</fullName>
    </recommendedName>
</protein>
<feature type="domain" description="Novel STAND NTPase 2" evidence="2">
    <location>
        <begin position="50"/>
        <end position="297"/>
    </location>
</feature>
<dbReference type="OrthoDB" id="144835at2"/>
<evidence type="ECO:0000259" key="2">
    <source>
        <dbReference type="Pfam" id="PF20702"/>
    </source>
</evidence>
<evidence type="ECO:0000256" key="1">
    <source>
        <dbReference type="SAM" id="Coils"/>
    </source>
</evidence>
<proteinExistence type="predicted"/>
<evidence type="ECO:0000313" key="4">
    <source>
        <dbReference type="Proteomes" id="UP000287188"/>
    </source>
</evidence>
<reference evidence="4" key="1">
    <citation type="submission" date="2018-12" db="EMBL/GenBank/DDBJ databases">
        <title>Tengunoibacter tsumagoiensis gen. nov., sp. nov., Dictyobacter kobayashii sp. nov., D. alpinus sp. nov., and D. joshuensis sp. nov. and description of Dictyobacteraceae fam. nov. within the order Ktedonobacterales isolated from Tengu-no-mugimeshi.</title>
        <authorList>
            <person name="Wang C.M."/>
            <person name="Zheng Y."/>
            <person name="Sakai Y."/>
            <person name="Toyoda A."/>
            <person name="Minakuchi Y."/>
            <person name="Abe K."/>
            <person name="Yokota A."/>
            <person name="Yabe S."/>
        </authorList>
    </citation>
    <scope>NUCLEOTIDE SEQUENCE [LARGE SCALE GENOMIC DNA]</scope>
    <source>
        <strain evidence="4">Uno11</strain>
    </source>
</reference>
<keyword evidence="1" id="KW-0175">Coiled coil</keyword>
<feature type="coiled-coil region" evidence="1">
    <location>
        <begin position="433"/>
        <end position="460"/>
    </location>
</feature>